<dbReference type="CDD" id="cd00338">
    <property type="entry name" value="Ser_Recombinase"/>
    <property type="match status" value="1"/>
</dbReference>
<dbReference type="EMBL" id="CP104064">
    <property type="protein sequence ID" value="WAH38139.1"/>
    <property type="molecule type" value="Genomic_DNA"/>
</dbReference>
<dbReference type="SUPFAM" id="SSF53041">
    <property type="entry name" value="Resolvase-like"/>
    <property type="match status" value="1"/>
</dbReference>
<dbReference type="InterPro" id="IPR011109">
    <property type="entry name" value="DNA_bind_recombinase_dom"/>
</dbReference>
<protein>
    <submittedName>
        <fullName evidence="3">Recombinase family protein</fullName>
    </submittedName>
</protein>
<dbReference type="InterPro" id="IPR038109">
    <property type="entry name" value="DNA_bind_recomb_sf"/>
</dbReference>
<feature type="domain" description="Recombinase" evidence="2">
    <location>
        <begin position="164"/>
        <end position="279"/>
    </location>
</feature>
<gene>
    <name evidence="3" type="ORF">NZD86_06530</name>
</gene>
<feature type="coiled-coil region" evidence="1">
    <location>
        <begin position="367"/>
        <end position="401"/>
    </location>
</feature>
<evidence type="ECO:0000313" key="4">
    <source>
        <dbReference type="Proteomes" id="UP001164803"/>
    </source>
</evidence>
<name>A0ABY6Z5U8_9BACL</name>
<dbReference type="InterPro" id="IPR006119">
    <property type="entry name" value="Resolv_N"/>
</dbReference>
<dbReference type="PANTHER" id="PTHR30461:SF23">
    <property type="entry name" value="DNA RECOMBINASE-RELATED"/>
    <property type="match status" value="1"/>
</dbReference>
<evidence type="ECO:0000259" key="2">
    <source>
        <dbReference type="PROSITE" id="PS51737"/>
    </source>
</evidence>
<dbReference type="Gene3D" id="3.90.1750.20">
    <property type="entry name" value="Putative Large Serine Recombinase, Chain B, Domain 2"/>
    <property type="match status" value="1"/>
</dbReference>
<dbReference type="Pfam" id="PF07508">
    <property type="entry name" value="Recombinase"/>
    <property type="match status" value="1"/>
</dbReference>
<dbReference type="Gene3D" id="3.40.50.1390">
    <property type="entry name" value="Resolvase, N-terminal catalytic domain"/>
    <property type="match status" value="1"/>
</dbReference>
<dbReference type="Proteomes" id="UP001164803">
    <property type="component" value="Chromosome"/>
</dbReference>
<dbReference type="PROSITE" id="PS51737">
    <property type="entry name" value="RECOMBINASE_DNA_BIND"/>
    <property type="match status" value="1"/>
</dbReference>
<dbReference type="PANTHER" id="PTHR30461">
    <property type="entry name" value="DNA-INVERTASE FROM LAMBDOID PROPHAGE"/>
    <property type="match status" value="1"/>
</dbReference>
<dbReference type="InterPro" id="IPR036162">
    <property type="entry name" value="Resolvase-like_N_sf"/>
</dbReference>
<keyword evidence="4" id="KW-1185">Reference proteome</keyword>
<reference evidence="3" key="1">
    <citation type="submission" date="2022-08" db="EMBL/GenBank/DDBJ databases">
        <title>Alicyclobacillus dauci DSM2870, complete genome.</title>
        <authorList>
            <person name="Wang Q."/>
            <person name="Cai R."/>
            <person name="Wang Z."/>
        </authorList>
    </citation>
    <scope>NUCLEOTIDE SEQUENCE</scope>
    <source>
        <strain evidence="3">DSM 28700</strain>
    </source>
</reference>
<organism evidence="3 4">
    <name type="scientific">Alicyclobacillus dauci</name>
    <dbReference type="NCBI Taxonomy" id="1475485"/>
    <lineage>
        <taxon>Bacteria</taxon>
        <taxon>Bacillati</taxon>
        <taxon>Bacillota</taxon>
        <taxon>Bacilli</taxon>
        <taxon>Bacillales</taxon>
        <taxon>Alicyclobacillaceae</taxon>
        <taxon>Alicyclobacillus</taxon>
    </lineage>
</organism>
<proteinExistence type="predicted"/>
<dbReference type="RefSeq" id="WP_268045698.1">
    <property type="nucleotide sequence ID" value="NZ_CP104064.1"/>
</dbReference>
<sequence>MSLRDAITDKKGVFYGRHSTDKQEMEMQRRVAKQVVAEYKGELLPVEYADPNVSATKVPLIKRTHLARLLDDAKEHKFDFVITYARDRLARDAYEHQVIREEMHELGIPIVLAATRSVYDSGDLVIELMQDGLSQYEVEQTRVRTRDTLVHRVEHGEWVGRKPPYGYMFDKDSRQILQVADEIIVVREIFDRYLKGEGCYRIAKALGGSWKKEKVKAIVTNPFYAGYLTAYKGKKKSHSSVSDRCDWVESQEPLKGIPAILTKEEWERCWNFFDQRRKGQVAPRHYNTNFLLRGLVACKDCGSLFQTQNQMTKSSTGKRYGKRYYFCKCRRFEAGEFETTIVRATLDVVNRRALVPGGVDALMEEVRVRLQTDMSQLNKDIRNLEKQVDEAKKRIEEADAEMRSRFQVRQSDETNEKMVSILQHYRLQKQADCNRWERQIKDFKTKLSFIEGIELKNLDWDDLYADALKGDRQALRRFLVFLIDTIIVNAAGEVDEFCAKVDLNH</sequence>
<dbReference type="Pfam" id="PF00239">
    <property type="entry name" value="Resolvase"/>
    <property type="match status" value="1"/>
</dbReference>
<dbReference type="SMART" id="SM00857">
    <property type="entry name" value="Resolvase"/>
    <property type="match status" value="1"/>
</dbReference>
<dbReference type="InterPro" id="IPR050639">
    <property type="entry name" value="SSR_resolvase"/>
</dbReference>
<evidence type="ECO:0000256" key="1">
    <source>
        <dbReference type="SAM" id="Coils"/>
    </source>
</evidence>
<keyword evidence="1" id="KW-0175">Coiled coil</keyword>
<accession>A0ABY6Z5U8</accession>
<evidence type="ECO:0000313" key="3">
    <source>
        <dbReference type="EMBL" id="WAH38139.1"/>
    </source>
</evidence>